<dbReference type="InterPro" id="IPR046909">
    <property type="entry name" value="cREC_REC"/>
</dbReference>
<feature type="non-terminal residue" evidence="2">
    <location>
        <position position="78"/>
    </location>
</feature>
<evidence type="ECO:0000313" key="2">
    <source>
        <dbReference type="EMBL" id="KKK81853.1"/>
    </source>
</evidence>
<dbReference type="Pfam" id="PF20274">
    <property type="entry name" value="cREC_REC"/>
    <property type="match status" value="1"/>
</dbReference>
<comment type="caution">
    <text evidence="2">The sequence shown here is derived from an EMBL/GenBank/DDBJ whole genome shotgun (WGS) entry which is preliminary data.</text>
</comment>
<proteinExistence type="predicted"/>
<evidence type="ECO:0000259" key="1">
    <source>
        <dbReference type="Pfam" id="PF20274"/>
    </source>
</evidence>
<gene>
    <name evidence="2" type="ORF">LCGC14_2809270</name>
</gene>
<feature type="domain" description="Cyclic-phosphate processing Receiver" evidence="1">
    <location>
        <begin position="4"/>
        <end position="78"/>
    </location>
</feature>
<sequence length="78" mass="8979">MTFIFMIRFEDAKNAIDHSGSFDSIYLDHDLDQRVFVDSDEDNTGYQLAKYIADKNIDAEIIIHSYNPFGAARMNDVL</sequence>
<reference evidence="2" key="1">
    <citation type="journal article" date="2015" name="Nature">
        <title>Complex archaea that bridge the gap between prokaryotes and eukaryotes.</title>
        <authorList>
            <person name="Spang A."/>
            <person name="Saw J.H."/>
            <person name="Jorgensen S.L."/>
            <person name="Zaremba-Niedzwiedzka K."/>
            <person name="Martijn J."/>
            <person name="Lind A.E."/>
            <person name="van Eijk R."/>
            <person name="Schleper C."/>
            <person name="Guy L."/>
            <person name="Ettema T.J."/>
        </authorList>
    </citation>
    <scope>NUCLEOTIDE SEQUENCE</scope>
</reference>
<protein>
    <recommendedName>
        <fullName evidence="1">Cyclic-phosphate processing Receiver domain-containing protein</fullName>
    </recommendedName>
</protein>
<dbReference type="EMBL" id="LAZR01052939">
    <property type="protein sequence ID" value="KKK81853.1"/>
    <property type="molecule type" value="Genomic_DNA"/>
</dbReference>
<name>A0A0F8YKF2_9ZZZZ</name>
<organism evidence="2">
    <name type="scientific">marine sediment metagenome</name>
    <dbReference type="NCBI Taxonomy" id="412755"/>
    <lineage>
        <taxon>unclassified sequences</taxon>
        <taxon>metagenomes</taxon>
        <taxon>ecological metagenomes</taxon>
    </lineage>
</organism>
<accession>A0A0F8YKF2</accession>
<dbReference type="AlphaFoldDB" id="A0A0F8YKF2"/>